<gene>
    <name evidence="6" type="ORF">GCM10009721_14260</name>
</gene>
<evidence type="ECO:0000256" key="2">
    <source>
        <dbReference type="ARBA" id="ARBA00023125"/>
    </source>
</evidence>
<keyword evidence="3" id="KW-0804">Transcription</keyword>
<keyword evidence="7" id="KW-1185">Reference proteome</keyword>
<comment type="caution">
    <text evidence="6">The sequence shown here is derived from an EMBL/GenBank/DDBJ whole genome shotgun (WGS) entry which is preliminary data.</text>
</comment>
<dbReference type="Pfam" id="PF13305">
    <property type="entry name" value="TetR_C_33"/>
    <property type="match status" value="1"/>
</dbReference>
<name>A0ABQ2HUV0_9MICO</name>
<dbReference type="InterPro" id="IPR009057">
    <property type="entry name" value="Homeodomain-like_sf"/>
</dbReference>
<protein>
    <submittedName>
        <fullName evidence="6">Transcriptional regulator</fullName>
    </submittedName>
</protein>
<dbReference type="EMBL" id="BMNZ01000002">
    <property type="protein sequence ID" value="GGM90049.1"/>
    <property type="molecule type" value="Genomic_DNA"/>
</dbReference>
<dbReference type="RefSeq" id="WP_030201509.1">
    <property type="nucleotide sequence ID" value="NZ_BMNZ01000002.1"/>
</dbReference>
<feature type="domain" description="HTH tetR-type" evidence="5">
    <location>
        <begin position="5"/>
        <end position="65"/>
    </location>
</feature>
<reference evidence="7" key="1">
    <citation type="journal article" date="2019" name="Int. J. Syst. Evol. Microbiol.">
        <title>The Global Catalogue of Microorganisms (GCM) 10K type strain sequencing project: providing services to taxonomists for standard genome sequencing and annotation.</title>
        <authorList>
            <consortium name="The Broad Institute Genomics Platform"/>
            <consortium name="The Broad Institute Genome Sequencing Center for Infectious Disease"/>
            <person name="Wu L."/>
            <person name="Ma J."/>
        </authorList>
    </citation>
    <scope>NUCLEOTIDE SEQUENCE [LARGE SCALE GENOMIC DNA]</scope>
    <source>
        <strain evidence="7">JCM 1365</strain>
    </source>
</reference>
<dbReference type="SUPFAM" id="SSF48498">
    <property type="entry name" value="Tetracyclin repressor-like, C-terminal domain"/>
    <property type="match status" value="1"/>
</dbReference>
<evidence type="ECO:0000256" key="3">
    <source>
        <dbReference type="ARBA" id="ARBA00023163"/>
    </source>
</evidence>
<dbReference type="Gene3D" id="1.10.357.10">
    <property type="entry name" value="Tetracycline Repressor, domain 2"/>
    <property type="match status" value="1"/>
</dbReference>
<evidence type="ECO:0000256" key="4">
    <source>
        <dbReference type="PROSITE-ProRule" id="PRU00335"/>
    </source>
</evidence>
<organism evidence="6 7">
    <name type="scientific">Terrabacter tumescens</name>
    <dbReference type="NCBI Taxonomy" id="60443"/>
    <lineage>
        <taxon>Bacteria</taxon>
        <taxon>Bacillati</taxon>
        <taxon>Actinomycetota</taxon>
        <taxon>Actinomycetes</taxon>
        <taxon>Micrococcales</taxon>
        <taxon>Intrasporangiaceae</taxon>
        <taxon>Terrabacter</taxon>
    </lineage>
</organism>
<evidence type="ECO:0000259" key="5">
    <source>
        <dbReference type="PROSITE" id="PS50977"/>
    </source>
</evidence>
<dbReference type="InterPro" id="IPR001647">
    <property type="entry name" value="HTH_TetR"/>
</dbReference>
<feature type="DNA-binding region" description="H-T-H motif" evidence="4">
    <location>
        <begin position="28"/>
        <end position="47"/>
    </location>
</feature>
<dbReference type="SUPFAM" id="SSF46689">
    <property type="entry name" value="Homeodomain-like"/>
    <property type="match status" value="1"/>
</dbReference>
<dbReference type="PROSITE" id="PS50977">
    <property type="entry name" value="HTH_TETR_2"/>
    <property type="match status" value="1"/>
</dbReference>
<keyword evidence="1" id="KW-0805">Transcription regulation</keyword>
<evidence type="ECO:0000313" key="6">
    <source>
        <dbReference type="EMBL" id="GGM90049.1"/>
    </source>
</evidence>
<keyword evidence="2 4" id="KW-0238">DNA-binding</keyword>
<evidence type="ECO:0000256" key="1">
    <source>
        <dbReference type="ARBA" id="ARBA00023015"/>
    </source>
</evidence>
<accession>A0ABQ2HUV0</accession>
<proteinExistence type="predicted"/>
<evidence type="ECO:0000313" key="7">
    <source>
        <dbReference type="Proteomes" id="UP000623461"/>
    </source>
</evidence>
<dbReference type="Proteomes" id="UP000623461">
    <property type="component" value="Unassembled WGS sequence"/>
</dbReference>
<dbReference type="InterPro" id="IPR025996">
    <property type="entry name" value="MT1864/Rv1816-like_C"/>
</dbReference>
<dbReference type="Gene3D" id="1.10.10.60">
    <property type="entry name" value="Homeodomain-like"/>
    <property type="match status" value="1"/>
</dbReference>
<sequence>MPRAGLTTEKVVLAGADLADEIGFAGLTASELARRLGVRTASLYSHVDGTDDLRKRVALLALAELADRGSDAVAGRSGHEALVALGDTYRGYAAEHPGRYDATRLRLDAQTAAASAGPRHAQLARAVLRGYRLSADDETHAVRLLGTVFHGFTTLELSGGFAHSTPDSQASWARILDGLHHLLDHWSTP</sequence>
<dbReference type="InterPro" id="IPR036271">
    <property type="entry name" value="Tet_transcr_reg_TetR-rel_C_sf"/>
</dbReference>